<dbReference type="GO" id="GO:0004301">
    <property type="term" value="F:epoxide hydrolase activity"/>
    <property type="evidence" value="ECO:0007669"/>
    <property type="project" value="TreeGrafter"/>
</dbReference>
<name>A0A3S1B3L6_9BACT</name>
<gene>
    <name evidence="4" type="ORF">ECE50_002900</name>
</gene>
<accession>A0A3S1B3L6</accession>
<dbReference type="Proteomes" id="UP000281028">
    <property type="component" value="Unassembled WGS sequence"/>
</dbReference>
<dbReference type="InterPro" id="IPR016292">
    <property type="entry name" value="Epoxide_hydrolase"/>
</dbReference>
<dbReference type="PANTHER" id="PTHR21661:SF35">
    <property type="entry name" value="EPOXIDE HYDROLASE"/>
    <property type="match status" value="1"/>
</dbReference>
<dbReference type="Pfam" id="PF06441">
    <property type="entry name" value="EHN"/>
    <property type="match status" value="1"/>
</dbReference>
<dbReference type="InterPro" id="IPR029058">
    <property type="entry name" value="AB_hydrolase_fold"/>
</dbReference>
<dbReference type="InterPro" id="IPR010497">
    <property type="entry name" value="Epoxide_hydro_N"/>
</dbReference>
<keyword evidence="2" id="KW-0058">Aromatic hydrocarbons catabolism</keyword>
<dbReference type="InterPro" id="IPR000639">
    <property type="entry name" value="Epox_hydrolase-like"/>
</dbReference>
<dbReference type="PRINTS" id="PR00412">
    <property type="entry name" value="EPOXHYDRLASE"/>
</dbReference>
<dbReference type="EMBL" id="RIAR02000001">
    <property type="protein sequence ID" value="NSL85763.1"/>
    <property type="molecule type" value="Genomic_DNA"/>
</dbReference>
<dbReference type="PANTHER" id="PTHR21661">
    <property type="entry name" value="EPOXIDE HYDROLASE 1-RELATED"/>
    <property type="match status" value="1"/>
</dbReference>
<dbReference type="SUPFAM" id="SSF53474">
    <property type="entry name" value="alpha/beta-Hydrolases"/>
    <property type="match status" value="1"/>
</dbReference>
<evidence type="ECO:0000313" key="4">
    <source>
        <dbReference type="EMBL" id="NSL85763.1"/>
    </source>
</evidence>
<comment type="similarity">
    <text evidence="1">Belongs to the peptidase S33 family.</text>
</comment>
<protein>
    <submittedName>
        <fullName evidence="4">Epoxide hydrolase</fullName>
    </submittedName>
</protein>
<evidence type="ECO:0000256" key="3">
    <source>
        <dbReference type="ARBA" id="ARBA00022801"/>
    </source>
</evidence>
<dbReference type="GO" id="GO:0097176">
    <property type="term" value="P:epoxide metabolic process"/>
    <property type="evidence" value="ECO:0007669"/>
    <property type="project" value="TreeGrafter"/>
</dbReference>
<sequence>MKQVQPFSINIPQNILDELQVRLKHTRLPDEKEGSGWEYGANLAYMKDLMHYWEHSYNWREQEAAMNKFSHFTADVKGTQVHFIHEKGKGPNPIPLILTHGWPDSFYRFLKIIPMLTDPEKYGGRAEDSFDVIIPSVPGFGFSEKIALSQGPVADLWASLMTETLGYDRFMAAGGDLGTGVVKELANRYPQHVTAIHLTDVGYPNGTENWAEMSPAEQQFGQYIQHWWMTEGAYNMIQSTKPQTIAYALTDSPSGLAAWFIEKFYTWSACKDNLDSHFSKDELLTNIMIYWVTGTAGSAARMYLEVARSVYMNPAAQPAKRVEVPTAFASFPGDAPVPREWAERQVNLQRHTIMPEGGHFSAWEKPTLYANDIRAFAQSFR</sequence>
<evidence type="ECO:0000256" key="1">
    <source>
        <dbReference type="ARBA" id="ARBA00010088"/>
    </source>
</evidence>
<evidence type="ECO:0000313" key="5">
    <source>
        <dbReference type="Proteomes" id="UP000281028"/>
    </source>
</evidence>
<proteinExistence type="inferred from homology"/>
<dbReference type="OrthoDB" id="9780765at2"/>
<evidence type="ECO:0000256" key="2">
    <source>
        <dbReference type="ARBA" id="ARBA00022797"/>
    </source>
</evidence>
<reference evidence="4" key="1">
    <citation type="submission" date="2020-05" db="EMBL/GenBank/DDBJ databases">
        <title>Chitinophaga laudate sp. nov., isolated from a tropical peat swamp.</title>
        <authorList>
            <person name="Goh C.B.S."/>
            <person name="Lee M.S."/>
            <person name="Parimannan S."/>
            <person name="Pasbakhsh P."/>
            <person name="Yule C.M."/>
            <person name="Rajandas H."/>
            <person name="Loke S."/>
            <person name="Croft L."/>
            <person name="Tan J.B.L."/>
        </authorList>
    </citation>
    <scope>NUCLEOTIDE SEQUENCE</scope>
    <source>
        <strain evidence="4">Mgbs1</strain>
    </source>
</reference>
<dbReference type="AlphaFoldDB" id="A0A3S1B3L6"/>
<keyword evidence="3 4" id="KW-0378">Hydrolase</keyword>
<organism evidence="4 5">
    <name type="scientific">Chitinophaga solisilvae</name>
    <dbReference type="NCBI Taxonomy" id="1233460"/>
    <lineage>
        <taxon>Bacteria</taxon>
        <taxon>Pseudomonadati</taxon>
        <taxon>Bacteroidota</taxon>
        <taxon>Chitinophagia</taxon>
        <taxon>Chitinophagales</taxon>
        <taxon>Chitinophagaceae</taxon>
        <taxon>Chitinophaga</taxon>
    </lineage>
</organism>
<dbReference type="PIRSF" id="PIRSF001112">
    <property type="entry name" value="Epoxide_hydrolase"/>
    <property type="match status" value="1"/>
</dbReference>
<keyword evidence="5" id="KW-1185">Reference proteome</keyword>
<dbReference type="Gene3D" id="3.40.50.1820">
    <property type="entry name" value="alpha/beta hydrolase"/>
    <property type="match status" value="1"/>
</dbReference>
<comment type="caution">
    <text evidence="4">The sequence shown here is derived from an EMBL/GenBank/DDBJ whole genome shotgun (WGS) entry which is preliminary data.</text>
</comment>